<reference evidence="1" key="1">
    <citation type="submission" date="2023-07" db="EMBL/GenBank/DDBJ databases">
        <authorList>
            <consortium name="AG Swart"/>
            <person name="Singh M."/>
            <person name="Singh A."/>
            <person name="Seah K."/>
            <person name="Emmerich C."/>
        </authorList>
    </citation>
    <scope>NUCLEOTIDE SEQUENCE</scope>
    <source>
        <strain evidence="1">DP1</strain>
    </source>
</reference>
<protein>
    <submittedName>
        <fullName evidence="1">Uncharacterized protein</fullName>
    </submittedName>
</protein>
<name>A0AAD1XSP1_EUPCR</name>
<dbReference type="EMBL" id="CAMPGE010019788">
    <property type="protein sequence ID" value="CAI2378099.1"/>
    <property type="molecule type" value="Genomic_DNA"/>
</dbReference>
<evidence type="ECO:0000313" key="2">
    <source>
        <dbReference type="Proteomes" id="UP001295684"/>
    </source>
</evidence>
<dbReference type="Proteomes" id="UP001295684">
    <property type="component" value="Unassembled WGS sequence"/>
</dbReference>
<keyword evidence="2" id="KW-1185">Reference proteome</keyword>
<dbReference type="AlphaFoldDB" id="A0AAD1XSP1"/>
<proteinExistence type="predicted"/>
<gene>
    <name evidence="1" type="ORF">ECRASSUSDP1_LOCUS19491</name>
</gene>
<accession>A0AAD1XSP1</accession>
<sequence>MTVRLSKREASFYINSAIRSMERYDDNGREPYNEKLGLRLVPCQRERRKERLEKEYSYERFDRDSSPTQRDAIKDTKNYDSAYSIEQKSRTPKIYDQYSKPHRQNSCIDKCYDRYSKELLNPSPNSFSKQLPEQILDIKNKTEFSKSLNSKISSKNPQAAPKLNLKLTKNNFLKEYEAKLREIKSKYDNKLELLRQKYSGMTLKPMNTLM</sequence>
<organism evidence="1 2">
    <name type="scientific">Euplotes crassus</name>
    <dbReference type="NCBI Taxonomy" id="5936"/>
    <lineage>
        <taxon>Eukaryota</taxon>
        <taxon>Sar</taxon>
        <taxon>Alveolata</taxon>
        <taxon>Ciliophora</taxon>
        <taxon>Intramacronucleata</taxon>
        <taxon>Spirotrichea</taxon>
        <taxon>Hypotrichia</taxon>
        <taxon>Euplotida</taxon>
        <taxon>Euplotidae</taxon>
        <taxon>Moneuplotes</taxon>
    </lineage>
</organism>
<evidence type="ECO:0000313" key="1">
    <source>
        <dbReference type="EMBL" id="CAI2378099.1"/>
    </source>
</evidence>
<comment type="caution">
    <text evidence="1">The sequence shown here is derived from an EMBL/GenBank/DDBJ whole genome shotgun (WGS) entry which is preliminary data.</text>
</comment>